<dbReference type="OrthoDB" id="2799149at2759"/>
<evidence type="ECO:0000313" key="4">
    <source>
        <dbReference type="Proteomes" id="UP000054279"/>
    </source>
</evidence>
<dbReference type="EMBL" id="KN837106">
    <property type="protein sequence ID" value="KIJ46701.1"/>
    <property type="molecule type" value="Genomic_DNA"/>
</dbReference>
<name>A0A0C9VHH2_SPHS4</name>
<evidence type="ECO:0000256" key="1">
    <source>
        <dbReference type="SAM" id="Coils"/>
    </source>
</evidence>
<feature type="region of interest" description="Disordered" evidence="2">
    <location>
        <begin position="788"/>
        <end position="833"/>
    </location>
</feature>
<feature type="region of interest" description="Disordered" evidence="2">
    <location>
        <begin position="20"/>
        <end position="57"/>
    </location>
</feature>
<dbReference type="AlphaFoldDB" id="A0A0C9VHH2"/>
<feature type="compositionally biased region" description="Polar residues" evidence="2">
    <location>
        <begin position="261"/>
        <end position="274"/>
    </location>
</feature>
<dbReference type="Proteomes" id="UP000054279">
    <property type="component" value="Unassembled WGS sequence"/>
</dbReference>
<feature type="coiled-coil region" evidence="1">
    <location>
        <begin position="435"/>
        <end position="462"/>
    </location>
</feature>
<dbReference type="HOGENOM" id="CLU_012886_1_1_1"/>
<gene>
    <name evidence="3" type="ORF">M422DRAFT_249866</name>
</gene>
<protein>
    <submittedName>
        <fullName evidence="3">Uncharacterized protein</fullName>
    </submittedName>
</protein>
<evidence type="ECO:0000256" key="2">
    <source>
        <dbReference type="SAM" id="MobiDB-lite"/>
    </source>
</evidence>
<feature type="compositionally biased region" description="Polar residues" evidence="2">
    <location>
        <begin position="790"/>
        <end position="827"/>
    </location>
</feature>
<reference evidence="3 4" key="1">
    <citation type="submission" date="2014-06" db="EMBL/GenBank/DDBJ databases">
        <title>Evolutionary Origins and Diversification of the Mycorrhizal Mutualists.</title>
        <authorList>
            <consortium name="DOE Joint Genome Institute"/>
            <consortium name="Mycorrhizal Genomics Consortium"/>
            <person name="Kohler A."/>
            <person name="Kuo A."/>
            <person name="Nagy L.G."/>
            <person name="Floudas D."/>
            <person name="Copeland A."/>
            <person name="Barry K.W."/>
            <person name="Cichocki N."/>
            <person name="Veneault-Fourrey C."/>
            <person name="LaButti K."/>
            <person name="Lindquist E.A."/>
            <person name="Lipzen A."/>
            <person name="Lundell T."/>
            <person name="Morin E."/>
            <person name="Murat C."/>
            <person name="Riley R."/>
            <person name="Ohm R."/>
            <person name="Sun H."/>
            <person name="Tunlid A."/>
            <person name="Henrissat B."/>
            <person name="Grigoriev I.V."/>
            <person name="Hibbett D.S."/>
            <person name="Martin F."/>
        </authorList>
    </citation>
    <scope>NUCLEOTIDE SEQUENCE [LARGE SCALE GENOMIC DNA]</scope>
    <source>
        <strain evidence="3 4">SS14</strain>
    </source>
</reference>
<evidence type="ECO:0000313" key="3">
    <source>
        <dbReference type="EMBL" id="KIJ46701.1"/>
    </source>
</evidence>
<sequence>MSHKRGITRRARADELFVQAVDDGEPTPGLTTGNLANSPSPSVDPQQRPEMLTPEHPSEPYVQAYGFKPQLIGWSVRYCPPSSASPRGVAVALGTATQGSYFPRGIGLDSGSWQNLGDAPSEPERVSPNPGDTEDEDFTIPASEVSLLRWEYADFVNLKENAEIVVSEAMKATERVNTVFTRIRASMNSMSLRMKELFLVPSKKASGKTREPGNNWAHDKAAAKAATERIIDQMSMIEPAPGSGAEEHARTTRSRVPGDQYSRSHTVPNIQKNIQHLACSEQSDDSQPRRGREAHTGYVRDTHNARVTDQSRTRYTRDIRMTESTCMKSQESTCRRRDASPINTRYEPVSVNRHDRPSLSAEQVIQGVPESIEHSRRSIRDPQGIDMNALREEIKETISATIKEKLCSDADSVTTVSQSISALDANAQYWSDLSNKAARHSRRALELQLKLAEEKVNTLLHEEAPEEALLEAAWEARAIHFQLDQNTRLREAGLMPEQQVRFSADTGRNVTSPSRNYGVNPINEVHIPRSEADAPFGQQGTPALSISAQLDGAVVNMTSEYSGIQQMVRQAVQNASHEEEPEKSFLAKAGVKMGNPPTYSGERNLEKFETWVASVLRYMSMYNLLGLRAGKVQLQFLGQCLTDEAQEWFYRQVERFDREIKHWDLESVMMGFQKWFMPTLSLNKVAVNYDCIMQGSMTMQQLHQELTKLAKQMIELPDVYSYRRRFMDALKPDIRDQVLKKGFTVEFSKIDELMEHAVTLDNAKYYTSGYNSNHGSAYLHKTATAEHSCAQHTTTQNKSSNPNAGSSNQHKSGSNTVQSRPTTQLLSTGGGNV</sequence>
<keyword evidence="4" id="KW-1185">Reference proteome</keyword>
<accession>A0A0C9VHH2</accession>
<feature type="region of interest" description="Disordered" evidence="2">
    <location>
        <begin position="239"/>
        <end position="313"/>
    </location>
</feature>
<feature type="compositionally biased region" description="Basic and acidic residues" evidence="2">
    <location>
        <begin position="286"/>
        <end position="313"/>
    </location>
</feature>
<proteinExistence type="predicted"/>
<feature type="region of interest" description="Disordered" evidence="2">
    <location>
        <begin position="112"/>
        <end position="136"/>
    </location>
</feature>
<organism evidence="3 4">
    <name type="scientific">Sphaerobolus stellatus (strain SS14)</name>
    <dbReference type="NCBI Taxonomy" id="990650"/>
    <lineage>
        <taxon>Eukaryota</taxon>
        <taxon>Fungi</taxon>
        <taxon>Dikarya</taxon>
        <taxon>Basidiomycota</taxon>
        <taxon>Agaricomycotina</taxon>
        <taxon>Agaricomycetes</taxon>
        <taxon>Phallomycetidae</taxon>
        <taxon>Geastrales</taxon>
        <taxon>Sphaerobolaceae</taxon>
        <taxon>Sphaerobolus</taxon>
    </lineage>
</organism>
<feature type="compositionally biased region" description="Polar residues" evidence="2">
    <location>
        <begin position="29"/>
        <end position="45"/>
    </location>
</feature>
<keyword evidence="1" id="KW-0175">Coiled coil</keyword>